<sequence>MPLTLTSLTSSSPAPSFAPVPPHRLAPPYQTTPSALEGRRELGSEKGWKGVALTFTVEQVFVLHAAAPPLLRVGVREGPGLSPRA</sequence>
<proteinExistence type="predicted"/>
<gene>
    <name evidence="2" type="ORF">E2C01_056192</name>
</gene>
<evidence type="ECO:0000313" key="2">
    <source>
        <dbReference type="EMBL" id="MPC62109.1"/>
    </source>
</evidence>
<keyword evidence="3" id="KW-1185">Reference proteome</keyword>
<protein>
    <submittedName>
        <fullName evidence="2">Uncharacterized protein</fullName>
    </submittedName>
</protein>
<feature type="compositionally biased region" description="Low complexity" evidence="1">
    <location>
        <begin position="1"/>
        <end position="15"/>
    </location>
</feature>
<dbReference type="EMBL" id="VSRR010019308">
    <property type="protein sequence ID" value="MPC62109.1"/>
    <property type="molecule type" value="Genomic_DNA"/>
</dbReference>
<evidence type="ECO:0000313" key="3">
    <source>
        <dbReference type="Proteomes" id="UP000324222"/>
    </source>
</evidence>
<name>A0A5B7GX61_PORTR</name>
<feature type="region of interest" description="Disordered" evidence="1">
    <location>
        <begin position="1"/>
        <end position="35"/>
    </location>
</feature>
<evidence type="ECO:0000256" key="1">
    <source>
        <dbReference type="SAM" id="MobiDB-lite"/>
    </source>
</evidence>
<feature type="compositionally biased region" description="Pro residues" evidence="1">
    <location>
        <begin position="16"/>
        <end position="25"/>
    </location>
</feature>
<organism evidence="2 3">
    <name type="scientific">Portunus trituberculatus</name>
    <name type="common">Swimming crab</name>
    <name type="synonym">Neptunus trituberculatus</name>
    <dbReference type="NCBI Taxonomy" id="210409"/>
    <lineage>
        <taxon>Eukaryota</taxon>
        <taxon>Metazoa</taxon>
        <taxon>Ecdysozoa</taxon>
        <taxon>Arthropoda</taxon>
        <taxon>Crustacea</taxon>
        <taxon>Multicrustacea</taxon>
        <taxon>Malacostraca</taxon>
        <taxon>Eumalacostraca</taxon>
        <taxon>Eucarida</taxon>
        <taxon>Decapoda</taxon>
        <taxon>Pleocyemata</taxon>
        <taxon>Brachyura</taxon>
        <taxon>Eubrachyura</taxon>
        <taxon>Portunoidea</taxon>
        <taxon>Portunidae</taxon>
        <taxon>Portuninae</taxon>
        <taxon>Portunus</taxon>
    </lineage>
</organism>
<accession>A0A5B7GX61</accession>
<dbReference type="Proteomes" id="UP000324222">
    <property type="component" value="Unassembled WGS sequence"/>
</dbReference>
<dbReference type="AlphaFoldDB" id="A0A5B7GX61"/>
<comment type="caution">
    <text evidence="2">The sequence shown here is derived from an EMBL/GenBank/DDBJ whole genome shotgun (WGS) entry which is preliminary data.</text>
</comment>
<reference evidence="2 3" key="1">
    <citation type="submission" date="2019-05" db="EMBL/GenBank/DDBJ databases">
        <title>Another draft genome of Portunus trituberculatus and its Hox gene families provides insights of decapod evolution.</title>
        <authorList>
            <person name="Jeong J.-H."/>
            <person name="Song I."/>
            <person name="Kim S."/>
            <person name="Choi T."/>
            <person name="Kim D."/>
            <person name="Ryu S."/>
            <person name="Kim W."/>
        </authorList>
    </citation>
    <scope>NUCLEOTIDE SEQUENCE [LARGE SCALE GENOMIC DNA]</scope>
    <source>
        <tissue evidence="2">Muscle</tissue>
    </source>
</reference>